<dbReference type="PROSITE" id="PS50181">
    <property type="entry name" value="FBOX"/>
    <property type="match status" value="1"/>
</dbReference>
<evidence type="ECO:0000313" key="3">
    <source>
        <dbReference type="Proteomes" id="UP000054279"/>
    </source>
</evidence>
<dbReference type="HOGENOM" id="CLU_024464_0_0_1"/>
<dbReference type="InterPro" id="IPR036047">
    <property type="entry name" value="F-box-like_dom_sf"/>
</dbReference>
<name>A0A0C9TI03_SPHS4</name>
<dbReference type="SUPFAM" id="SSF81383">
    <property type="entry name" value="F-box domain"/>
    <property type="match status" value="1"/>
</dbReference>
<dbReference type="InterPro" id="IPR001810">
    <property type="entry name" value="F-box_dom"/>
</dbReference>
<evidence type="ECO:0000259" key="1">
    <source>
        <dbReference type="PROSITE" id="PS50181"/>
    </source>
</evidence>
<dbReference type="OrthoDB" id="3258311at2759"/>
<reference evidence="2 3" key="1">
    <citation type="submission" date="2014-06" db="EMBL/GenBank/DDBJ databases">
        <title>Evolutionary Origins and Diversification of the Mycorrhizal Mutualists.</title>
        <authorList>
            <consortium name="DOE Joint Genome Institute"/>
            <consortium name="Mycorrhizal Genomics Consortium"/>
            <person name="Kohler A."/>
            <person name="Kuo A."/>
            <person name="Nagy L.G."/>
            <person name="Floudas D."/>
            <person name="Copeland A."/>
            <person name="Barry K.W."/>
            <person name="Cichocki N."/>
            <person name="Veneault-Fourrey C."/>
            <person name="LaButti K."/>
            <person name="Lindquist E.A."/>
            <person name="Lipzen A."/>
            <person name="Lundell T."/>
            <person name="Morin E."/>
            <person name="Murat C."/>
            <person name="Riley R."/>
            <person name="Ohm R."/>
            <person name="Sun H."/>
            <person name="Tunlid A."/>
            <person name="Henrissat B."/>
            <person name="Grigoriev I.V."/>
            <person name="Hibbett D.S."/>
            <person name="Martin F."/>
        </authorList>
    </citation>
    <scope>NUCLEOTIDE SEQUENCE [LARGE SCALE GENOMIC DNA]</scope>
    <source>
        <strain evidence="2 3">SS14</strain>
    </source>
</reference>
<dbReference type="CDD" id="cd09917">
    <property type="entry name" value="F-box_SF"/>
    <property type="match status" value="1"/>
</dbReference>
<dbReference type="Proteomes" id="UP000054279">
    <property type="component" value="Unassembled WGS sequence"/>
</dbReference>
<gene>
    <name evidence="2" type="ORF">M422DRAFT_784383</name>
</gene>
<organism evidence="2 3">
    <name type="scientific">Sphaerobolus stellatus (strain SS14)</name>
    <dbReference type="NCBI Taxonomy" id="990650"/>
    <lineage>
        <taxon>Eukaryota</taxon>
        <taxon>Fungi</taxon>
        <taxon>Dikarya</taxon>
        <taxon>Basidiomycota</taxon>
        <taxon>Agaricomycotina</taxon>
        <taxon>Agaricomycetes</taxon>
        <taxon>Phallomycetidae</taxon>
        <taxon>Geastrales</taxon>
        <taxon>Sphaerobolaceae</taxon>
        <taxon>Sphaerobolus</taxon>
    </lineage>
</organism>
<dbReference type="AlphaFoldDB" id="A0A0C9TI03"/>
<accession>A0A0C9TI03</accession>
<feature type="domain" description="F-box" evidence="1">
    <location>
        <begin position="174"/>
        <end position="225"/>
    </location>
</feature>
<dbReference type="EMBL" id="KN837289">
    <property type="protein sequence ID" value="KIJ29143.1"/>
    <property type="molecule type" value="Genomic_DNA"/>
</dbReference>
<evidence type="ECO:0000313" key="2">
    <source>
        <dbReference type="EMBL" id="KIJ29143.1"/>
    </source>
</evidence>
<dbReference type="Gene3D" id="3.80.10.10">
    <property type="entry name" value="Ribonuclease Inhibitor"/>
    <property type="match status" value="1"/>
</dbReference>
<sequence>MESEDEDEFKRGYDGSYKSPPYIRLYEKDEVQAWKLYHLKQKSADQEENDAASNSNKEELHEWLNLFRVFRFFKSLEGFYKGDLDLSGRSPQRWDSLWRRWCMFSHDFLDVLIDVRSMQSNLEGEELDSEIEKQDSLKAFRIKWRISSYMTWFGIVSHVQEVLDYRTKQPIFQKLYLIDLPTEILDMIFAELHVSHTRTLSMTCKLFNDISRRRIFQERSVWFRHPIDWWKQVQNPEDRIKILSETAINCRREMILYTDFLKDRPDLLDKVESLVLADGWLQDVRYGWFQDFDIFSVEPNFYGPITRAFTDVLSGTRNLITLRLQFIDLSKDIIQLISGLDRLQRLTVMCCDIPLDVTHALEVGVLPTSSVSNLTWRFQVEGANSETQWYTLLLCPTLLTLSIKSFGESPLPPLLPLEIWPRFVFLQTLQRLDVDASWDFHELAELLQVHAQAHPLQLTHFRISSPQGIERDTINQILSALRGCPMEVLVLQGISGGDPLLIQHMSDLFPDLIALTLILRQNNRQRRNEYAIWPCPSWEYSAKFGGFRRLKHFAWNFRLNISDSSPRTMLLFEDDFTGIMEGEDKINWDRWREEQENMFFTDDEYLALSFAAHCPTLETFGITSGGSITFRMACRISRASGGTPILTVPLATAFQRPSSWKMEQWNTNEFAENPGWPPILI</sequence>
<protein>
    <submittedName>
        <fullName evidence="2">Unplaced genomic scaffold SPHSTscaffold_214, whole genome shotgun sequence</fullName>
    </submittedName>
</protein>
<dbReference type="InterPro" id="IPR032675">
    <property type="entry name" value="LRR_dom_sf"/>
</dbReference>
<dbReference type="SUPFAM" id="SSF52047">
    <property type="entry name" value="RNI-like"/>
    <property type="match status" value="1"/>
</dbReference>
<dbReference type="Pfam" id="PF00646">
    <property type="entry name" value="F-box"/>
    <property type="match status" value="1"/>
</dbReference>
<keyword evidence="3" id="KW-1185">Reference proteome</keyword>
<proteinExistence type="predicted"/>